<dbReference type="RefSeq" id="WP_157584623.1">
    <property type="nucleotide sequence ID" value="NZ_WPIN01000003.1"/>
</dbReference>
<name>A0A7K1S983_9BACT</name>
<accession>A0A7K1S983</accession>
<reference evidence="1 2" key="1">
    <citation type="submission" date="2019-12" db="EMBL/GenBank/DDBJ databases">
        <title>Spirosoma sp. HMF4905 genome sequencing and assembly.</title>
        <authorList>
            <person name="Kang H."/>
            <person name="Cha I."/>
            <person name="Kim H."/>
            <person name="Joh K."/>
        </authorList>
    </citation>
    <scope>NUCLEOTIDE SEQUENCE [LARGE SCALE GENOMIC DNA]</scope>
    <source>
        <strain evidence="1 2">HMF4905</strain>
    </source>
</reference>
<dbReference type="EMBL" id="WPIN01000003">
    <property type="protein sequence ID" value="MVM30394.1"/>
    <property type="molecule type" value="Genomic_DNA"/>
</dbReference>
<evidence type="ECO:0000313" key="2">
    <source>
        <dbReference type="Proteomes" id="UP000436006"/>
    </source>
</evidence>
<sequence length="123" mass="14088">MAYEGVLSVDGTEYDINWMVLQITRNEDKKGIPASRPEWNVVVSLDAMDDSTIKSWMIDPHMQKDGKIILNRIDEDATYKEIEFTKAICVNYFDEFFADTEYLNTIINITGGEVKLNSATLRV</sequence>
<dbReference type="Proteomes" id="UP000436006">
    <property type="component" value="Unassembled WGS sequence"/>
</dbReference>
<evidence type="ECO:0008006" key="3">
    <source>
        <dbReference type="Google" id="ProtNLM"/>
    </source>
</evidence>
<keyword evidence="2" id="KW-1185">Reference proteome</keyword>
<dbReference type="GO" id="GO:0033104">
    <property type="term" value="C:type VI protein secretion system complex"/>
    <property type="evidence" value="ECO:0007669"/>
    <property type="project" value="InterPro"/>
</dbReference>
<dbReference type="InterPro" id="IPR041408">
    <property type="entry name" value="Hcp_Tssd"/>
</dbReference>
<evidence type="ECO:0000313" key="1">
    <source>
        <dbReference type="EMBL" id="MVM30394.1"/>
    </source>
</evidence>
<dbReference type="Pfam" id="PF17642">
    <property type="entry name" value="TssD"/>
    <property type="match status" value="1"/>
</dbReference>
<comment type="caution">
    <text evidence="1">The sequence shown here is derived from an EMBL/GenBank/DDBJ whole genome shotgun (WGS) entry which is preliminary data.</text>
</comment>
<gene>
    <name evidence="1" type="ORF">GO755_10145</name>
</gene>
<proteinExistence type="predicted"/>
<protein>
    <recommendedName>
        <fullName evidence="3">Phage tail protein</fullName>
    </recommendedName>
</protein>
<organism evidence="1 2">
    <name type="scientific">Spirosoma arboris</name>
    <dbReference type="NCBI Taxonomy" id="2682092"/>
    <lineage>
        <taxon>Bacteria</taxon>
        <taxon>Pseudomonadati</taxon>
        <taxon>Bacteroidota</taxon>
        <taxon>Cytophagia</taxon>
        <taxon>Cytophagales</taxon>
        <taxon>Cytophagaceae</taxon>
        <taxon>Spirosoma</taxon>
    </lineage>
</organism>
<dbReference type="AlphaFoldDB" id="A0A7K1S983"/>